<keyword evidence="2" id="KW-1185">Reference proteome</keyword>
<dbReference type="Pfam" id="PF12977">
    <property type="entry name" value="DUF3861"/>
    <property type="match status" value="1"/>
</dbReference>
<sequence length="125" mass="13891">MPAAPSALLYHHLQEYEQARLPISFTSGAIAGINPDSPKHKPVELAFENHDDIFLIIERMRQRNLFEEPGQATEFAIGLKLFSEVLLKNRQHPLFDELGPAFKTFMQRLKSAGPPAAEPGPTADG</sequence>
<organism evidence="1 2">
    <name type="scientific">Hymenobacter nitidus</name>
    <dbReference type="NCBI Taxonomy" id="2880929"/>
    <lineage>
        <taxon>Bacteria</taxon>
        <taxon>Pseudomonadati</taxon>
        <taxon>Bacteroidota</taxon>
        <taxon>Cytophagia</taxon>
        <taxon>Cytophagales</taxon>
        <taxon>Hymenobacteraceae</taxon>
        <taxon>Hymenobacter</taxon>
    </lineage>
</organism>
<dbReference type="EMBL" id="JAJADQ010000004">
    <property type="protein sequence ID" value="MCB2377621.1"/>
    <property type="molecule type" value="Genomic_DNA"/>
</dbReference>
<dbReference type="InterPro" id="IPR038194">
    <property type="entry name" value="DUF3861_sf"/>
</dbReference>
<dbReference type="Proteomes" id="UP001165297">
    <property type="component" value="Unassembled WGS sequence"/>
</dbReference>
<proteinExistence type="predicted"/>
<dbReference type="Gene3D" id="3.10.20.850">
    <property type="entry name" value="Protein of unknown function DUF3861"/>
    <property type="match status" value="1"/>
</dbReference>
<dbReference type="InterPro" id="IPR024476">
    <property type="entry name" value="DUF3861"/>
</dbReference>
<name>A0ABS8AB37_9BACT</name>
<protein>
    <submittedName>
        <fullName evidence="1">DUF3861 domain-containing protein</fullName>
    </submittedName>
</protein>
<accession>A0ABS8AB37</accession>
<comment type="caution">
    <text evidence="1">The sequence shown here is derived from an EMBL/GenBank/DDBJ whole genome shotgun (WGS) entry which is preliminary data.</text>
</comment>
<evidence type="ECO:0000313" key="1">
    <source>
        <dbReference type="EMBL" id="MCB2377621.1"/>
    </source>
</evidence>
<reference evidence="1" key="1">
    <citation type="submission" date="2021-10" db="EMBL/GenBank/DDBJ databases">
        <authorList>
            <person name="Dean J.D."/>
            <person name="Kim M.K."/>
            <person name="Newey C.N."/>
            <person name="Stoker T.S."/>
            <person name="Thompson D.W."/>
            <person name="Grose J.H."/>
        </authorList>
    </citation>
    <scope>NUCLEOTIDE SEQUENCE</scope>
    <source>
        <strain evidence="1">BT635</strain>
    </source>
</reference>
<evidence type="ECO:0000313" key="2">
    <source>
        <dbReference type="Proteomes" id="UP001165297"/>
    </source>
</evidence>
<gene>
    <name evidence="1" type="ORF">LGH70_08510</name>
</gene>
<dbReference type="RefSeq" id="WP_226184793.1">
    <property type="nucleotide sequence ID" value="NZ_JAJADQ010000004.1"/>
</dbReference>